<sequence length="179" mass="20723">MTELQREAQKVIRKSSARELEKLNKAGLTDLCRELSEVLSRINNRILTETEARVKLEIEDTRKELANVKKDRARIAEKVQSLEDEVEQLKIHSPNWGGKREGAGRKSSGVKRFSRVVICSSREAEAYKKYAKAGNETSFESVLRSVRKDEIGDVKKRYLYLSLDEWERVKKIINSRKSR</sequence>
<proteinExistence type="predicted"/>
<comment type="caution">
    <text evidence="2">The sequence shown here is derived from an EMBL/GenBank/DDBJ whole genome shotgun (WGS) entry which is preliminary data.</text>
</comment>
<evidence type="ECO:0000256" key="1">
    <source>
        <dbReference type="SAM" id="Coils"/>
    </source>
</evidence>
<dbReference type="RefSeq" id="WP_154407995.1">
    <property type="nucleotide sequence ID" value="NZ_VUNR01000036.1"/>
</dbReference>
<feature type="coiled-coil region" evidence="1">
    <location>
        <begin position="51"/>
        <end position="92"/>
    </location>
</feature>
<gene>
    <name evidence="2" type="ORF">FYJ84_12710</name>
</gene>
<dbReference type="GeneID" id="96779785"/>
<keyword evidence="3" id="KW-1185">Reference proteome</keyword>
<name>A0A6I2UE55_9FIRM</name>
<keyword evidence="1" id="KW-0175">Coiled coil</keyword>
<dbReference type="EMBL" id="VUNR01000036">
    <property type="protein sequence ID" value="MSU09833.1"/>
    <property type="molecule type" value="Genomic_DNA"/>
</dbReference>
<evidence type="ECO:0000313" key="3">
    <source>
        <dbReference type="Proteomes" id="UP000433181"/>
    </source>
</evidence>
<dbReference type="Proteomes" id="UP000433181">
    <property type="component" value="Unassembled WGS sequence"/>
</dbReference>
<accession>A0A6I2UE55</accession>
<organism evidence="2 3">
    <name type="scientific">Anaerovibrio slackiae</name>
    <dbReference type="NCBI Taxonomy" id="2652309"/>
    <lineage>
        <taxon>Bacteria</taxon>
        <taxon>Bacillati</taxon>
        <taxon>Bacillota</taxon>
        <taxon>Negativicutes</taxon>
        <taxon>Selenomonadales</taxon>
        <taxon>Selenomonadaceae</taxon>
        <taxon>Anaerovibrio</taxon>
    </lineage>
</organism>
<evidence type="ECO:0000313" key="2">
    <source>
        <dbReference type="EMBL" id="MSU09833.1"/>
    </source>
</evidence>
<protein>
    <submittedName>
        <fullName evidence="2">DUF4337 domain-containing protein</fullName>
    </submittedName>
</protein>
<reference evidence="2 3" key="1">
    <citation type="submission" date="2019-08" db="EMBL/GenBank/DDBJ databases">
        <title>In-depth cultivation of the pig gut microbiome towards novel bacterial diversity and tailored functional studies.</title>
        <authorList>
            <person name="Wylensek D."/>
            <person name="Hitch T.C.A."/>
            <person name="Clavel T."/>
        </authorList>
    </citation>
    <scope>NUCLEOTIDE SEQUENCE [LARGE SCALE GENOMIC DNA]</scope>
    <source>
        <strain evidence="2 3">WCA-693-APC-5D-A</strain>
    </source>
</reference>
<dbReference type="AlphaFoldDB" id="A0A6I2UE55"/>